<dbReference type="OrthoDB" id="4515267at2"/>
<feature type="region of interest" description="Disordered" evidence="5">
    <location>
        <begin position="476"/>
        <end position="500"/>
    </location>
</feature>
<dbReference type="GO" id="GO:0016301">
    <property type="term" value="F:kinase activity"/>
    <property type="evidence" value="ECO:0007669"/>
    <property type="project" value="UniProtKB-KW"/>
</dbReference>
<evidence type="ECO:0000256" key="4">
    <source>
        <dbReference type="ARBA" id="ARBA00022840"/>
    </source>
</evidence>
<keyword evidence="9" id="KW-1185">Reference proteome</keyword>
<reference evidence="9" key="1">
    <citation type="submission" date="2015-07" db="EMBL/GenBank/DDBJ databases">
        <title>Nocardia seriolae U-1 whole genome shotgun sequence.</title>
        <authorList>
            <person name="Imajoh M."/>
            <person name="Fukumoto Y."/>
            <person name="Sukeda M."/>
            <person name="Yamane J."/>
            <person name="Yamasaki K."/>
            <person name="Shimizu M."/>
            <person name="Ohnishi K."/>
            <person name="Oshima S."/>
        </authorList>
    </citation>
    <scope>NUCLEOTIDE SEQUENCE [LARGE SCALE GENOMIC DNA]</scope>
    <source>
        <strain evidence="9">U-1</strain>
    </source>
</reference>
<evidence type="ECO:0000256" key="1">
    <source>
        <dbReference type="ARBA" id="ARBA00009670"/>
    </source>
</evidence>
<reference evidence="8 9" key="2">
    <citation type="journal article" date="2016" name="Genome Announc.">
        <title>Draft Genome Sequence of Erythromycin- and Oxytetracycline-Sensitive Nocardia seriolae Strain U-1 (NBRC 110359).</title>
        <authorList>
            <person name="Imajoh M."/>
            <person name="Sukeda M."/>
            <person name="Shimizu M."/>
            <person name="Yamane J."/>
            <person name="Ohnishi K."/>
            <person name="Oshima S."/>
        </authorList>
    </citation>
    <scope>NUCLEOTIDE SEQUENCE [LARGE SCALE GENOMIC DNA]</scope>
    <source>
        <strain evidence="8 9">U-1</strain>
    </source>
</reference>
<dbReference type="AlphaFoldDB" id="A0A0B8N8Y4"/>
<evidence type="ECO:0000313" key="7">
    <source>
        <dbReference type="EMBL" id="APA99156.1"/>
    </source>
</evidence>
<evidence type="ECO:0000313" key="10">
    <source>
        <dbReference type="Proteomes" id="UP000180166"/>
    </source>
</evidence>
<dbReference type="SUPFAM" id="SSF56112">
    <property type="entry name" value="Protein kinase-like (PK-like)"/>
    <property type="match status" value="1"/>
</dbReference>
<dbReference type="InterPro" id="IPR011009">
    <property type="entry name" value="Kinase-like_dom_sf"/>
</dbReference>
<dbReference type="GO" id="GO:0005524">
    <property type="term" value="F:ATP binding"/>
    <property type="evidence" value="ECO:0007669"/>
    <property type="project" value="UniProtKB-KW"/>
</dbReference>
<accession>A0A0B8N8Y4</accession>
<organism evidence="8 9">
    <name type="scientific">Nocardia seriolae</name>
    <dbReference type="NCBI Taxonomy" id="37332"/>
    <lineage>
        <taxon>Bacteria</taxon>
        <taxon>Bacillati</taxon>
        <taxon>Actinomycetota</taxon>
        <taxon>Actinomycetes</taxon>
        <taxon>Mycobacteriales</taxon>
        <taxon>Nocardiaceae</taxon>
        <taxon>Nocardia</taxon>
    </lineage>
</organism>
<evidence type="ECO:0000313" key="8">
    <source>
        <dbReference type="EMBL" id="GAP26726.1"/>
    </source>
</evidence>
<gene>
    <name evidence="7" type="ORF">NS506_05110</name>
    <name evidence="8" type="ORF">NSK11_contig00008-0097</name>
</gene>
<dbReference type="InterPro" id="IPR034646">
    <property type="entry name" value="ADCK3_dom"/>
</dbReference>
<feature type="domain" description="ABC1 atypical kinase-like" evidence="6">
    <location>
        <begin position="112"/>
        <end position="327"/>
    </location>
</feature>
<reference evidence="7 10" key="3">
    <citation type="submission" date="2016-10" db="EMBL/GenBank/DDBJ databases">
        <title>Genome sequence of Nocardia seriolae strain EM150506, isolated from Anguila japonica.</title>
        <authorList>
            <person name="Han H.-J."/>
        </authorList>
    </citation>
    <scope>NUCLEOTIDE SEQUENCE [LARGE SCALE GENOMIC DNA]</scope>
    <source>
        <strain evidence="7 10">EM150506</strain>
    </source>
</reference>
<dbReference type="Proteomes" id="UP000180166">
    <property type="component" value="Chromosome"/>
</dbReference>
<dbReference type="EMBL" id="CP017839">
    <property type="protein sequence ID" value="APA99156.1"/>
    <property type="molecule type" value="Genomic_DNA"/>
</dbReference>
<dbReference type="GeneID" id="93374512"/>
<keyword evidence="7" id="KW-0418">Kinase</keyword>
<dbReference type="Pfam" id="PF03109">
    <property type="entry name" value="ABC1"/>
    <property type="match status" value="1"/>
</dbReference>
<evidence type="ECO:0000256" key="2">
    <source>
        <dbReference type="ARBA" id="ARBA00022679"/>
    </source>
</evidence>
<feature type="compositionally biased region" description="Low complexity" evidence="5">
    <location>
        <begin position="478"/>
        <end position="500"/>
    </location>
</feature>
<dbReference type="RefSeq" id="WP_052085947.1">
    <property type="nucleotide sequence ID" value="NZ_AP017900.1"/>
</dbReference>
<protein>
    <submittedName>
        <fullName evidence="8">ABC transporter</fullName>
    </submittedName>
    <submittedName>
        <fullName evidence="7">Atypical kinase COQ8, mitochondrial</fullName>
    </submittedName>
</protein>
<evidence type="ECO:0000256" key="3">
    <source>
        <dbReference type="ARBA" id="ARBA00022741"/>
    </source>
</evidence>
<keyword evidence="4" id="KW-0067">ATP-binding</keyword>
<dbReference type="Proteomes" id="UP000037179">
    <property type="component" value="Unassembled WGS sequence"/>
</dbReference>
<evidence type="ECO:0000259" key="6">
    <source>
        <dbReference type="Pfam" id="PF03109"/>
    </source>
</evidence>
<name>A0A0B8N8Y4_9NOCA</name>
<feature type="region of interest" description="Disordered" evidence="5">
    <location>
        <begin position="1"/>
        <end position="26"/>
    </location>
</feature>
<sequence>MLEPRQGGLRRSRRRTSEPDDRLPTRSAVRTAKITALPVAYAARRVGGLGRRAAGTPAREVELDIQARTAQHMFEVLGELKGCAAKLGQLLALYALALPPELGEPYREALTRLQDSVPAMLPAAVGDAMAASLGTEWRDRFAEFELRAAAAASVGQVHRAVWPDGRRVAVKLMYPGARAAVTSDLRQLRRLAPLATVFAPDTDMRALADAFAECISDELDYVKEAATQRIFAAAFADDPEFVIPEVVHQEGDVLVTEWLDGIPLHRVIASGDPAERDRSGLLVTRFVMSSFARTGLVYTDPHPGNFRVLRDGRLGVLDFGACTPFPARFPALSGDIGDAALNGTDADLEAALRRHGFVRPEREFDIAALIALIAPIRDLFTQREIHLTTPWLRRQVRRTTDPSLSNVARHLTMPAEYTPIGRTILAGAGLLCQLGVRGPLRDEFTRPLPELAAAVERFHLGQGPADAGRPSIVVPLRPTGASSSATPVTTVSSGPSTPRW</sequence>
<dbReference type="InterPro" id="IPR004147">
    <property type="entry name" value="ABC1_dom"/>
</dbReference>
<proteinExistence type="inferred from homology"/>
<dbReference type="PANTHER" id="PTHR43851">
    <property type="match status" value="1"/>
</dbReference>
<keyword evidence="2" id="KW-0808">Transferase</keyword>
<feature type="compositionally biased region" description="Basic and acidic residues" evidence="5">
    <location>
        <begin position="15"/>
        <end position="24"/>
    </location>
</feature>
<evidence type="ECO:0000256" key="5">
    <source>
        <dbReference type="SAM" id="MobiDB-lite"/>
    </source>
</evidence>
<dbReference type="PANTHER" id="PTHR43851:SF3">
    <property type="entry name" value="COENZYME Q8"/>
    <property type="match status" value="1"/>
</dbReference>
<dbReference type="EMBL" id="BBYQ01000008">
    <property type="protein sequence ID" value="GAP26726.1"/>
    <property type="molecule type" value="Genomic_DNA"/>
</dbReference>
<comment type="similarity">
    <text evidence="1">Belongs to the protein kinase superfamily. ADCK protein kinase family.</text>
</comment>
<dbReference type="InterPro" id="IPR051409">
    <property type="entry name" value="Atypical_kinase_ADCK"/>
</dbReference>
<dbReference type="CDD" id="cd13970">
    <property type="entry name" value="ABC1_ADCK3"/>
    <property type="match status" value="1"/>
</dbReference>
<evidence type="ECO:0000313" key="9">
    <source>
        <dbReference type="Proteomes" id="UP000037179"/>
    </source>
</evidence>
<keyword evidence="3" id="KW-0547">Nucleotide-binding</keyword>
<dbReference type="KEGG" id="nsr:NS506_05110"/>